<dbReference type="RefSeq" id="WP_279247486.1">
    <property type="nucleotide sequence ID" value="NZ_SHNN01000008.1"/>
</dbReference>
<keyword evidence="3" id="KW-1185">Reference proteome</keyword>
<accession>A0ABT3TMD0</accession>
<comment type="caution">
    <text evidence="2">The sequence shown here is derived from an EMBL/GenBank/DDBJ whole genome shotgun (WGS) entry which is preliminary data.</text>
</comment>
<feature type="transmembrane region" description="Helical" evidence="1">
    <location>
        <begin position="12"/>
        <end position="32"/>
    </location>
</feature>
<protein>
    <recommendedName>
        <fullName evidence="4">Intracellular septation protein A</fullName>
    </recommendedName>
</protein>
<evidence type="ECO:0000313" key="2">
    <source>
        <dbReference type="EMBL" id="MCX2983445.1"/>
    </source>
</evidence>
<feature type="transmembrane region" description="Helical" evidence="1">
    <location>
        <begin position="178"/>
        <end position="198"/>
    </location>
</feature>
<reference evidence="2" key="1">
    <citation type="submission" date="2019-02" db="EMBL/GenBank/DDBJ databases">
        <authorList>
            <person name="Li S.-H."/>
        </authorList>
    </citation>
    <scope>NUCLEOTIDE SEQUENCE</scope>
    <source>
        <strain evidence="2">IMCC14734</strain>
    </source>
</reference>
<keyword evidence="1" id="KW-0812">Transmembrane</keyword>
<evidence type="ECO:0000256" key="1">
    <source>
        <dbReference type="SAM" id="Phobius"/>
    </source>
</evidence>
<sequence length="217" mass="24450">MQQTTDRARELLPTVVITVLSMIQALALELYWTRFRESDYLWQSGWEAALGWVQLAVMLLGILQIWLFYVSLVLRFSWMPTMEDTLAPFIIGLLEFAMIDLMGSDDLGAWFLMLAAVFAVSIGASHLVFRRARRDPLNDYFFSNMAAATWRDYLSSLMVVALLIMVGSGLWLSGHAGAFALAGLLFALAALSYQLVLIHRYWLVMPPSATSLDNVNE</sequence>
<proteinExistence type="predicted"/>
<keyword evidence="1" id="KW-0472">Membrane</keyword>
<feature type="transmembrane region" description="Helical" evidence="1">
    <location>
        <begin position="109"/>
        <end position="129"/>
    </location>
</feature>
<dbReference type="Proteomes" id="UP001143362">
    <property type="component" value="Unassembled WGS sequence"/>
</dbReference>
<evidence type="ECO:0000313" key="3">
    <source>
        <dbReference type="Proteomes" id="UP001143362"/>
    </source>
</evidence>
<gene>
    <name evidence="2" type="ORF">EYC98_21505</name>
</gene>
<feature type="transmembrane region" description="Helical" evidence="1">
    <location>
        <begin position="150"/>
        <end position="172"/>
    </location>
</feature>
<organism evidence="2 3">
    <name type="scientific">Candidatus Litorirhabdus singularis</name>
    <dbReference type="NCBI Taxonomy" id="2518993"/>
    <lineage>
        <taxon>Bacteria</taxon>
        <taxon>Pseudomonadati</taxon>
        <taxon>Pseudomonadota</taxon>
        <taxon>Gammaproteobacteria</taxon>
        <taxon>Cellvibrionales</taxon>
        <taxon>Halieaceae</taxon>
        <taxon>Candidatus Litorirhabdus</taxon>
    </lineage>
</organism>
<dbReference type="EMBL" id="SHNN01000008">
    <property type="protein sequence ID" value="MCX2983445.1"/>
    <property type="molecule type" value="Genomic_DNA"/>
</dbReference>
<evidence type="ECO:0008006" key="4">
    <source>
        <dbReference type="Google" id="ProtNLM"/>
    </source>
</evidence>
<feature type="transmembrane region" description="Helical" evidence="1">
    <location>
        <begin position="86"/>
        <end position="103"/>
    </location>
</feature>
<feature type="transmembrane region" description="Helical" evidence="1">
    <location>
        <begin position="52"/>
        <end position="74"/>
    </location>
</feature>
<keyword evidence="1" id="KW-1133">Transmembrane helix</keyword>
<name>A0ABT3TMD0_9GAMM</name>